<dbReference type="InterPro" id="IPR003961">
    <property type="entry name" value="FN3_dom"/>
</dbReference>
<dbReference type="AlphaFoldDB" id="X1TT49"/>
<accession>X1TT49</accession>
<feature type="domain" description="Fibronectin type-III" evidence="1">
    <location>
        <begin position="62"/>
        <end position="146"/>
    </location>
</feature>
<dbReference type="Pfam" id="PF00041">
    <property type="entry name" value="fn3"/>
    <property type="match status" value="1"/>
</dbReference>
<dbReference type="Gene3D" id="2.60.40.10">
    <property type="entry name" value="Immunoglobulins"/>
    <property type="match status" value="2"/>
</dbReference>
<sequence>AQLWRLLLHEDENVWETAAEVGLVAPNLEAPSGLWLTPGTNLVWTVDSDAELWVLEDTVCIPVTGVSVTDIGEEEATLSWYAMTGADEYEYRWENEDEEIDFTDDTEADLEDLIHNTEYTVRVRVAEGEPFTSRWSASEPFTTDEAIAKPVNVVPENGMQDAPLLPSFLWEAVDDAVSYEFELGIAPDFSDATKVTTTIARRNLLSPREPIR</sequence>
<name>X1TT49_9ZZZZ</name>
<dbReference type="SMART" id="SM00060">
    <property type="entry name" value="FN3"/>
    <property type="match status" value="1"/>
</dbReference>
<protein>
    <recommendedName>
        <fullName evidence="1">Fibronectin type-III domain-containing protein</fullName>
    </recommendedName>
</protein>
<dbReference type="EMBL" id="BARW01019373">
    <property type="protein sequence ID" value="GAI94541.1"/>
    <property type="molecule type" value="Genomic_DNA"/>
</dbReference>
<gene>
    <name evidence="2" type="ORF">S12H4_32950</name>
</gene>
<dbReference type="SUPFAM" id="SSF49265">
    <property type="entry name" value="Fibronectin type III"/>
    <property type="match status" value="1"/>
</dbReference>
<feature type="non-terminal residue" evidence="2">
    <location>
        <position position="1"/>
    </location>
</feature>
<evidence type="ECO:0000313" key="2">
    <source>
        <dbReference type="EMBL" id="GAI94541.1"/>
    </source>
</evidence>
<dbReference type="CDD" id="cd00063">
    <property type="entry name" value="FN3"/>
    <property type="match status" value="1"/>
</dbReference>
<reference evidence="2" key="1">
    <citation type="journal article" date="2014" name="Front. Microbiol.">
        <title>High frequency of phylogenetically diverse reductive dehalogenase-homologous genes in deep subseafloor sedimentary metagenomes.</title>
        <authorList>
            <person name="Kawai M."/>
            <person name="Futagami T."/>
            <person name="Toyoda A."/>
            <person name="Takaki Y."/>
            <person name="Nishi S."/>
            <person name="Hori S."/>
            <person name="Arai W."/>
            <person name="Tsubouchi T."/>
            <person name="Morono Y."/>
            <person name="Uchiyama I."/>
            <person name="Ito T."/>
            <person name="Fujiyama A."/>
            <person name="Inagaki F."/>
            <person name="Takami H."/>
        </authorList>
    </citation>
    <scope>NUCLEOTIDE SEQUENCE</scope>
    <source>
        <strain evidence="2">Expedition CK06-06</strain>
    </source>
</reference>
<dbReference type="InterPro" id="IPR036116">
    <property type="entry name" value="FN3_sf"/>
</dbReference>
<dbReference type="InterPro" id="IPR013783">
    <property type="entry name" value="Ig-like_fold"/>
</dbReference>
<evidence type="ECO:0000259" key="1">
    <source>
        <dbReference type="PROSITE" id="PS50853"/>
    </source>
</evidence>
<comment type="caution">
    <text evidence="2">The sequence shown here is derived from an EMBL/GenBank/DDBJ whole genome shotgun (WGS) entry which is preliminary data.</text>
</comment>
<dbReference type="PROSITE" id="PS50853">
    <property type="entry name" value="FN3"/>
    <property type="match status" value="1"/>
</dbReference>
<proteinExistence type="predicted"/>
<organism evidence="2">
    <name type="scientific">marine sediment metagenome</name>
    <dbReference type="NCBI Taxonomy" id="412755"/>
    <lineage>
        <taxon>unclassified sequences</taxon>
        <taxon>metagenomes</taxon>
        <taxon>ecological metagenomes</taxon>
    </lineage>
</organism>